<dbReference type="EMBL" id="UINC01059366">
    <property type="protein sequence ID" value="SVB82691.1"/>
    <property type="molecule type" value="Genomic_DNA"/>
</dbReference>
<proteinExistence type="predicted"/>
<dbReference type="GO" id="GO:0071555">
    <property type="term" value="P:cell wall organization"/>
    <property type="evidence" value="ECO:0007669"/>
    <property type="project" value="TreeGrafter"/>
</dbReference>
<keyword evidence="5 7" id="KW-1133">Transmembrane helix</keyword>
<reference evidence="8" key="1">
    <citation type="submission" date="2018-05" db="EMBL/GenBank/DDBJ databases">
        <authorList>
            <person name="Lanie J.A."/>
            <person name="Ng W.-L."/>
            <person name="Kazmierczak K.M."/>
            <person name="Andrzejewski T.M."/>
            <person name="Davidsen T.M."/>
            <person name="Wayne K.J."/>
            <person name="Tettelin H."/>
            <person name="Glass J.I."/>
            <person name="Rusch D."/>
            <person name="Podicherti R."/>
            <person name="Tsui H.-C.T."/>
            <person name="Winkler M.E."/>
        </authorList>
    </citation>
    <scope>NUCLEOTIDE SEQUENCE</scope>
</reference>
<gene>
    <name evidence="8" type="ORF">METZ01_LOCUS235545</name>
</gene>
<comment type="subcellular location">
    <subcellularLocation>
        <location evidence="1">Cell membrane</location>
        <topology evidence="1">Multi-pass membrane protein</topology>
    </subcellularLocation>
</comment>
<feature type="transmembrane region" description="Helical" evidence="7">
    <location>
        <begin position="139"/>
        <end position="156"/>
    </location>
</feature>
<dbReference type="GO" id="GO:0016780">
    <property type="term" value="F:phosphotransferase activity, for other substituted phosphate groups"/>
    <property type="evidence" value="ECO:0007669"/>
    <property type="project" value="InterPro"/>
</dbReference>
<sequence length="240" mass="25528">MNIFLCLVVLSICTTLSYVLLRLLLLKPGILLALDVPNIRSMHKTPVPRGGGLIIVLILGVVCLGLGAMHADPVFSPLWIALLVTGTGVIGWLDDLKGLSVLLRLLLQVAGALILLAMIDLPQLVHVGGFEYPLNHGSALINLSVCLGLVGWIVWMTNLFNFMDGVDGLAVVQSVVAALTLALWFASKGSYIFMLVNVCLAGSVLGFGFLNWSPAKIFLGDVGSLSLGSYFALMAVIGWT</sequence>
<evidence type="ECO:0000256" key="7">
    <source>
        <dbReference type="SAM" id="Phobius"/>
    </source>
</evidence>
<evidence type="ECO:0000256" key="1">
    <source>
        <dbReference type="ARBA" id="ARBA00004651"/>
    </source>
</evidence>
<feature type="transmembrane region" description="Helical" evidence="7">
    <location>
        <begin position="74"/>
        <end position="94"/>
    </location>
</feature>
<feature type="transmembrane region" description="Helical" evidence="7">
    <location>
        <begin position="191"/>
        <end position="210"/>
    </location>
</feature>
<evidence type="ECO:0000256" key="4">
    <source>
        <dbReference type="ARBA" id="ARBA00022692"/>
    </source>
</evidence>
<feature type="transmembrane region" description="Helical" evidence="7">
    <location>
        <begin position="217"/>
        <end position="239"/>
    </location>
</feature>
<dbReference type="AlphaFoldDB" id="A0A382H8C3"/>
<accession>A0A382H8C3</accession>
<protein>
    <submittedName>
        <fullName evidence="8">Uncharacterized protein</fullName>
    </submittedName>
</protein>
<name>A0A382H8C3_9ZZZZ</name>
<feature type="transmembrane region" description="Helical" evidence="7">
    <location>
        <begin position="101"/>
        <end position="119"/>
    </location>
</feature>
<keyword evidence="2" id="KW-1003">Cell membrane</keyword>
<dbReference type="PANTHER" id="PTHR22926:SF3">
    <property type="entry name" value="UNDECAPRENYL-PHOSPHATE ALPHA-N-ACETYLGLUCOSAMINYL 1-PHOSPHATE TRANSFERASE"/>
    <property type="match status" value="1"/>
</dbReference>
<dbReference type="GO" id="GO:0005886">
    <property type="term" value="C:plasma membrane"/>
    <property type="evidence" value="ECO:0007669"/>
    <property type="project" value="UniProtKB-SubCell"/>
</dbReference>
<evidence type="ECO:0000313" key="8">
    <source>
        <dbReference type="EMBL" id="SVB82691.1"/>
    </source>
</evidence>
<keyword evidence="6 7" id="KW-0472">Membrane</keyword>
<feature type="transmembrane region" description="Helical" evidence="7">
    <location>
        <begin position="168"/>
        <end position="185"/>
    </location>
</feature>
<feature type="transmembrane region" description="Helical" evidence="7">
    <location>
        <begin position="6"/>
        <end position="26"/>
    </location>
</feature>
<keyword evidence="4 7" id="KW-0812">Transmembrane</keyword>
<keyword evidence="3" id="KW-0808">Transferase</keyword>
<organism evidence="8">
    <name type="scientific">marine metagenome</name>
    <dbReference type="NCBI Taxonomy" id="408172"/>
    <lineage>
        <taxon>unclassified sequences</taxon>
        <taxon>metagenomes</taxon>
        <taxon>ecological metagenomes</taxon>
    </lineage>
</organism>
<evidence type="ECO:0000256" key="6">
    <source>
        <dbReference type="ARBA" id="ARBA00023136"/>
    </source>
</evidence>
<evidence type="ECO:0000256" key="5">
    <source>
        <dbReference type="ARBA" id="ARBA00022989"/>
    </source>
</evidence>
<dbReference type="GO" id="GO:0044038">
    <property type="term" value="P:cell wall macromolecule biosynthetic process"/>
    <property type="evidence" value="ECO:0007669"/>
    <property type="project" value="TreeGrafter"/>
</dbReference>
<feature type="non-terminal residue" evidence="8">
    <location>
        <position position="240"/>
    </location>
</feature>
<evidence type="ECO:0000256" key="3">
    <source>
        <dbReference type="ARBA" id="ARBA00022679"/>
    </source>
</evidence>
<dbReference type="Pfam" id="PF00953">
    <property type="entry name" value="Glycos_transf_4"/>
    <property type="match status" value="1"/>
</dbReference>
<dbReference type="InterPro" id="IPR000715">
    <property type="entry name" value="Glycosyl_transferase_4"/>
</dbReference>
<feature type="transmembrane region" description="Helical" evidence="7">
    <location>
        <begin position="47"/>
        <end position="68"/>
    </location>
</feature>
<dbReference type="PANTHER" id="PTHR22926">
    <property type="entry name" value="PHOSPHO-N-ACETYLMURAMOYL-PENTAPEPTIDE-TRANSFERASE"/>
    <property type="match status" value="1"/>
</dbReference>
<evidence type="ECO:0000256" key="2">
    <source>
        <dbReference type="ARBA" id="ARBA00022475"/>
    </source>
</evidence>